<protein>
    <submittedName>
        <fullName evidence="1">Uncharacterized protein</fullName>
    </submittedName>
</protein>
<keyword evidence="2" id="KW-1185">Reference proteome</keyword>
<comment type="caution">
    <text evidence="1">The sequence shown here is derived from an EMBL/GenBank/DDBJ whole genome shotgun (WGS) entry which is preliminary data.</text>
</comment>
<accession>A0A928Z4C1</accession>
<gene>
    <name evidence="1" type="ORF">IQ266_17895</name>
</gene>
<dbReference type="AlphaFoldDB" id="A0A928Z4C1"/>
<name>A0A928Z4C1_9CYAN</name>
<organism evidence="1 2">
    <name type="scientific">Romeriopsis navalis LEGE 11480</name>
    <dbReference type="NCBI Taxonomy" id="2777977"/>
    <lineage>
        <taxon>Bacteria</taxon>
        <taxon>Bacillati</taxon>
        <taxon>Cyanobacteriota</taxon>
        <taxon>Cyanophyceae</taxon>
        <taxon>Leptolyngbyales</taxon>
        <taxon>Leptolyngbyaceae</taxon>
        <taxon>Romeriopsis</taxon>
        <taxon>Romeriopsis navalis</taxon>
    </lineage>
</organism>
<dbReference type="Proteomes" id="UP000625316">
    <property type="component" value="Unassembled WGS sequence"/>
</dbReference>
<sequence>MSSPEHARLAQNAAEILFDEAFSNQANPLDVIADSMTPEEFTVFCKLFSFECQKLMDRQIRIWEQGNF</sequence>
<evidence type="ECO:0000313" key="2">
    <source>
        <dbReference type="Proteomes" id="UP000625316"/>
    </source>
</evidence>
<dbReference type="RefSeq" id="WP_264326437.1">
    <property type="nucleotide sequence ID" value="NZ_JADEXQ010000070.1"/>
</dbReference>
<evidence type="ECO:0000313" key="1">
    <source>
        <dbReference type="EMBL" id="MBE9031609.1"/>
    </source>
</evidence>
<reference evidence="1" key="1">
    <citation type="submission" date="2020-10" db="EMBL/GenBank/DDBJ databases">
        <authorList>
            <person name="Castelo-Branco R."/>
            <person name="Eusebio N."/>
            <person name="Adriana R."/>
            <person name="Vieira A."/>
            <person name="Brugerolle De Fraissinette N."/>
            <person name="Rezende De Castro R."/>
            <person name="Schneider M.P."/>
            <person name="Vasconcelos V."/>
            <person name="Leao P.N."/>
        </authorList>
    </citation>
    <scope>NUCLEOTIDE SEQUENCE</scope>
    <source>
        <strain evidence="1">LEGE 11480</strain>
    </source>
</reference>
<proteinExistence type="predicted"/>
<dbReference type="EMBL" id="JADEXQ010000070">
    <property type="protein sequence ID" value="MBE9031609.1"/>
    <property type="molecule type" value="Genomic_DNA"/>
</dbReference>